<evidence type="ECO:0000256" key="2">
    <source>
        <dbReference type="ARBA" id="ARBA00023315"/>
    </source>
</evidence>
<dbReference type="CDD" id="cd04301">
    <property type="entry name" value="NAT_SF"/>
    <property type="match status" value="1"/>
</dbReference>
<keyword evidence="1 18" id="KW-0808">Transferase</keyword>
<dbReference type="eggNOG" id="KOG3234">
    <property type="taxonomic scope" value="Eukaryota"/>
</dbReference>
<evidence type="ECO:0000256" key="1">
    <source>
        <dbReference type="ARBA" id="ARBA00022679"/>
    </source>
</evidence>
<comment type="catalytic activity">
    <reaction evidence="14">
        <text>N-terminal L-methionyl-L-asparaginyl-[protein] + acetyl-CoA = N-terminal N(alpha)-acetyl-L-methionyl-L-asparaginyl-[protein] + CoA + H(+)</text>
        <dbReference type="Rhea" id="RHEA:50484"/>
        <dbReference type="Rhea" id="RHEA-COMP:12694"/>
        <dbReference type="Rhea" id="RHEA-COMP:12695"/>
        <dbReference type="ChEBI" id="CHEBI:15378"/>
        <dbReference type="ChEBI" id="CHEBI:57287"/>
        <dbReference type="ChEBI" id="CHEBI:57288"/>
        <dbReference type="ChEBI" id="CHEBI:133356"/>
        <dbReference type="ChEBI" id="CHEBI:133358"/>
        <dbReference type="EC" id="2.3.1.254"/>
    </reaction>
</comment>
<evidence type="ECO:0000256" key="12">
    <source>
        <dbReference type="ARBA" id="ARBA00046112"/>
    </source>
</evidence>
<comment type="similarity">
    <text evidence="3">Belongs to the acetyltransferase family. ARD1 subfamily.</text>
</comment>
<accession>B4M990</accession>
<dbReference type="PANTHER" id="PTHR45910">
    <property type="entry name" value="N-ALPHA-ACETYLTRANSFERASE 20"/>
    <property type="match status" value="1"/>
</dbReference>
<dbReference type="OrthoDB" id="47017at2759"/>
<dbReference type="InParanoid" id="B4M990"/>
<evidence type="ECO:0000256" key="15">
    <source>
        <dbReference type="ARBA" id="ARBA00048177"/>
    </source>
</evidence>
<evidence type="ECO:0000256" key="8">
    <source>
        <dbReference type="ARBA" id="ARBA00042295"/>
    </source>
</evidence>
<evidence type="ECO:0000256" key="3">
    <source>
        <dbReference type="ARBA" id="ARBA00025786"/>
    </source>
</evidence>
<evidence type="ECO:0000259" key="17">
    <source>
        <dbReference type="PROSITE" id="PS51186"/>
    </source>
</evidence>
<dbReference type="InterPro" id="IPR016181">
    <property type="entry name" value="Acyl_CoA_acyltransferase"/>
</dbReference>
<evidence type="ECO:0000256" key="10">
    <source>
        <dbReference type="ARBA" id="ARBA00042723"/>
    </source>
</evidence>
<gene>
    <name evidence="18" type="primary">Dvir\GJ17963</name>
    <name evidence="18" type="ORF">Dvir_GJ17963</name>
</gene>
<comment type="function">
    <text evidence="12">Catalytic subunit of the NatB complex which catalyzes acetylation of the N-terminal methionine residues of peptides beginning with Met-Asp, Met-Glu, Met-Asn and Met-Gln. Proteins with cell cycle functions are overrepresented in the pool of NatB substrates. Required for maintaining the structure and function of actomyosin fibers and for proper cellular migration.</text>
</comment>
<keyword evidence="19" id="KW-1185">Reference proteome</keyword>
<evidence type="ECO:0000256" key="5">
    <source>
        <dbReference type="ARBA" id="ARBA00039120"/>
    </source>
</evidence>
<name>B4M990_DROVI</name>
<dbReference type="GO" id="GO:0120518">
    <property type="term" value="F:protein N-terminal-methionine acetyltransferase activity"/>
    <property type="evidence" value="ECO:0007669"/>
    <property type="project" value="UniProtKB-EC"/>
</dbReference>
<dbReference type="HOGENOM" id="CLU_013985_7_1_1"/>
<dbReference type="InterPro" id="IPR051646">
    <property type="entry name" value="NatB_acetyltransferase_subunit"/>
</dbReference>
<evidence type="ECO:0000256" key="11">
    <source>
        <dbReference type="ARBA" id="ARBA00042743"/>
    </source>
</evidence>
<dbReference type="OMA" id="GYIFGQY"/>
<evidence type="ECO:0000256" key="13">
    <source>
        <dbReference type="ARBA" id="ARBA00047385"/>
    </source>
</evidence>
<dbReference type="PhylomeDB" id="B4M990"/>
<comment type="catalytic activity">
    <reaction evidence="15">
        <text>N-terminal L-methionyl-L-glutaminyl-[protein] + acetyl-CoA = N-terminal N(alpha)-acetyl-L-methionyl-L-glutaminyl-[protein] + CoA + H(+)</text>
        <dbReference type="Rhea" id="RHEA:50492"/>
        <dbReference type="Rhea" id="RHEA-COMP:12698"/>
        <dbReference type="Rhea" id="RHEA-COMP:12699"/>
        <dbReference type="ChEBI" id="CHEBI:15378"/>
        <dbReference type="ChEBI" id="CHEBI:57287"/>
        <dbReference type="ChEBI" id="CHEBI:57288"/>
        <dbReference type="ChEBI" id="CHEBI:133361"/>
        <dbReference type="ChEBI" id="CHEBI:133362"/>
        <dbReference type="EC" id="2.3.1.254"/>
    </reaction>
</comment>
<dbReference type="SUPFAM" id="SSF55729">
    <property type="entry name" value="Acyl-CoA N-acyltransferases (Nat)"/>
    <property type="match status" value="1"/>
</dbReference>
<comment type="subunit">
    <text evidence="4">Component of the N-terminal acetyltransferase B (NatB) complex which is composed of NAA20 and NAA25.</text>
</comment>
<evidence type="ECO:0000256" key="9">
    <source>
        <dbReference type="ARBA" id="ARBA00042702"/>
    </source>
</evidence>
<evidence type="ECO:0000256" key="4">
    <source>
        <dbReference type="ARBA" id="ARBA00038748"/>
    </source>
</evidence>
<dbReference type="Proteomes" id="UP000008792">
    <property type="component" value="Unassembled WGS sequence"/>
</dbReference>
<protein>
    <recommendedName>
        <fullName evidence="6">N-alpha-acetyltransferase 20</fullName>
        <ecNumber evidence="5">2.3.1.254</ecNumber>
    </recommendedName>
    <alternativeName>
        <fullName evidence="10">Methionine N-acetyltransferase</fullName>
    </alternativeName>
    <alternativeName>
        <fullName evidence="7">N-acetyltransferase 5</fullName>
    </alternativeName>
    <alternativeName>
        <fullName evidence="11">N-terminal acetyltransferase B complex catalytic subunit NAA20</fullName>
    </alternativeName>
    <alternativeName>
        <fullName evidence="9">N-terminal acetyltransferase B complex catalytic subunit NAT5</fullName>
    </alternativeName>
    <alternativeName>
        <fullName evidence="8">NatB catalytic subunit</fullName>
    </alternativeName>
</protein>
<proteinExistence type="inferred from homology"/>
<keyword evidence="2 18" id="KW-0012">Acyltransferase</keyword>
<evidence type="ECO:0000313" key="19">
    <source>
        <dbReference type="Proteomes" id="UP000008792"/>
    </source>
</evidence>
<evidence type="ECO:0000313" key="18">
    <source>
        <dbReference type="EMBL" id="EDW57766.1"/>
    </source>
</evidence>
<evidence type="ECO:0000256" key="14">
    <source>
        <dbReference type="ARBA" id="ARBA00047402"/>
    </source>
</evidence>
<dbReference type="Pfam" id="PF00583">
    <property type="entry name" value="Acetyltransf_1"/>
    <property type="match status" value="1"/>
</dbReference>
<dbReference type="PROSITE" id="PS51186">
    <property type="entry name" value="GNAT"/>
    <property type="match status" value="1"/>
</dbReference>
<comment type="catalytic activity">
    <reaction evidence="13">
        <text>N-terminal L-methionyl-L-aspartyl-[protein] + acetyl-CoA = N-terminal N(alpha)-acetyl-L-methionyl-L-aspartyl-[protein] + CoA + H(+)</text>
        <dbReference type="Rhea" id="RHEA:50480"/>
        <dbReference type="Rhea" id="RHEA-COMP:12692"/>
        <dbReference type="Rhea" id="RHEA-COMP:12693"/>
        <dbReference type="ChEBI" id="CHEBI:15378"/>
        <dbReference type="ChEBI" id="CHEBI:57287"/>
        <dbReference type="ChEBI" id="CHEBI:57288"/>
        <dbReference type="ChEBI" id="CHEBI:133045"/>
        <dbReference type="ChEBI" id="CHEBI:133063"/>
        <dbReference type="EC" id="2.3.1.254"/>
    </reaction>
</comment>
<dbReference type="SMR" id="B4M990"/>
<organism evidence="18 19">
    <name type="scientific">Drosophila virilis</name>
    <name type="common">Fruit fly</name>
    <dbReference type="NCBI Taxonomy" id="7244"/>
    <lineage>
        <taxon>Eukaryota</taxon>
        <taxon>Metazoa</taxon>
        <taxon>Ecdysozoa</taxon>
        <taxon>Arthropoda</taxon>
        <taxon>Hexapoda</taxon>
        <taxon>Insecta</taxon>
        <taxon>Pterygota</taxon>
        <taxon>Neoptera</taxon>
        <taxon>Endopterygota</taxon>
        <taxon>Diptera</taxon>
        <taxon>Brachycera</taxon>
        <taxon>Muscomorpha</taxon>
        <taxon>Ephydroidea</taxon>
        <taxon>Drosophilidae</taxon>
        <taxon>Drosophila</taxon>
    </lineage>
</organism>
<dbReference type="KEGG" id="dvi:6634276"/>
<dbReference type="InterPro" id="IPR000182">
    <property type="entry name" value="GNAT_dom"/>
</dbReference>
<comment type="catalytic activity">
    <reaction evidence="16">
        <text>N-terminal L-methionyl-L-glutamyl-[protein] + acetyl-CoA = N-terminal N(alpha)-acetyl-L-methionyl-L-glutamyl-[protein] + CoA + H(+)</text>
        <dbReference type="Rhea" id="RHEA:50488"/>
        <dbReference type="Rhea" id="RHEA-COMP:12696"/>
        <dbReference type="Rhea" id="RHEA-COMP:12697"/>
        <dbReference type="ChEBI" id="CHEBI:15378"/>
        <dbReference type="ChEBI" id="CHEBI:57287"/>
        <dbReference type="ChEBI" id="CHEBI:57288"/>
        <dbReference type="ChEBI" id="CHEBI:133359"/>
        <dbReference type="ChEBI" id="CHEBI:133360"/>
        <dbReference type="EC" id="2.3.1.254"/>
    </reaction>
</comment>
<dbReference type="EMBL" id="CH940654">
    <property type="protein sequence ID" value="EDW57766.1"/>
    <property type="molecule type" value="Genomic_DNA"/>
</dbReference>
<dbReference type="EC" id="2.3.1.254" evidence="5"/>
<dbReference type="PANTHER" id="PTHR45910:SF1">
    <property type="entry name" value="N-ALPHA-ACETYLTRANSFERASE 20"/>
    <property type="match status" value="1"/>
</dbReference>
<dbReference type="GO" id="GO:0031416">
    <property type="term" value="C:NatB complex"/>
    <property type="evidence" value="ECO:0007669"/>
    <property type="project" value="TreeGrafter"/>
</dbReference>
<evidence type="ECO:0000256" key="6">
    <source>
        <dbReference type="ARBA" id="ARBA00039529"/>
    </source>
</evidence>
<sequence>MTCLREMHLDDLFKFNALVFDPFTEVYRLSFFLRHLAQWPDLALAAVSPDGQLAGFIFGKCLDGLRDHTELHGHVCALTVSSDYRRLGVASLLMNHFGHMLDLKNAWYVDLYLRCSNQAAYKLYCNLGYCLRRVLLEYYPGDPEEDAFDMRKPLSIDVERLTLALASRQSVRLPPDEDSDDDYS</sequence>
<evidence type="ECO:0000256" key="7">
    <source>
        <dbReference type="ARBA" id="ARBA00041220"/>
    </source>
</evidence>
<dbReference type="Gene3D" id="3.40.630.30">
    <property type="match status" value="1"/>
</dbReference>
<feature type="domain" description="N-acetyltransferase" evidence="17">
    <location>
        <begin position="2"/>
        <end position="155"/>
    </location>
</feature>
<reference evidence="18 19" key="1">
    <citation type="journal article" date="2007" name="Nature">
        <title>Evolution of genes and genomes on the Drosophila phylogeny.</title>
        <authorList>
            <consortium name="Drosophila 12 Genomes Consortium"/>
            <person name="Clark A.G."/>
            <person name="Eisen M.B."/>
            <person name="Smith D.R."/>
            <person name="Bergman C.M."/>
            <person name="Oliver B."/>
            <person name="Markow T.A."/>
            <person name="Kaufman T.C."/>
            <person name="Kellis M."/>
            <person name="Gelbart W."/>
            <person name="Iyer V.N."/>
            <person name="Pollard D.A."/>
            <person name="Sackton T.B."/>
            <person name="Larracuente A.M."/>
            <person name="Singh N.D."/>
            <person name="Abad J.P."/>
            <person name="Abt D.N."/>
            <person name="Adryan B."/>
            <person name="Aguade M."/>
            <person name="Akashi H."/>
            <person name="Anderson W.W."/>
            <person name="Aquadro C.F."/>
            <person name="Ardell D.H."/>
            <person name="Arguello R."/>
            <person name="Artieri C.G."/>
            <person name="Barbash D.A."/>
            <person name="Barker D."/>
            <person name="Barsanti P."/>
            <person name="Batterham P."/>
            <person name="Batzoglou S."/>
            <person name="Begun D."/>
            <person name="Bhutkar A."/>
            <person name="Blanco E."/>
            <person name="Bosak S.A."/>
            <person name="Bradley R.K."/>
            <person name="Brand A.D."/>
            <person name="Brent M.R."/>
            <person name="Brooks A.N."/>
            <person name="Brown R.H."/>
            <person name="Butlin R.K."/>
            <person name="Caggese C."/>
            <person name="Calvi B.R."/>
            <person name="Bernardo de Carvalho A."/>
            <person name="Caspi A."/>
            <person name="Castrezana S."/>
            <person name="Celniker S.E."/>
            <person name="Chang J.L."/>
            <person name="Chapple C."/>
            <person name="Chatterji S."/>
            <person name="Chinwalla A."/>
            <person name="Civetta A."/>
            <person name="Clifton S.W."/>
            <person name="Comeron J.M."/>
            <person name="Costello J.C."/>
            <person name="Coyne J.A."/>
            <person name="Daub J."/>
            <person name="David R.G."/>
            <person name="Delcher A.L."/>
            <person name="Delehaunty K."/>
            <person name="Do C.B."/>
            <person name="Ebling H."/>
            <person name="Edwards K."/>
            <person name="Eickbush T."/>
            <person name="Evans J.D."/>
            <person name="Filipski A."/>
            <person name="Findeiss S."/>
            <person name="Freyhult E."/>
            <person name="Fulton L."/>
            <person name="Fulton R."/>
            <person name="Garcia A.C."/>
            <person name="Gardiner A."/>
            <person name="Garfield D.A."/>
            <person name="Garvin B.E."/>
            <person name="Gibson G."/>
            <person name="Gilbert D."/>
            <person name="Gnerre S."/>
            <person name="Godfrey J."/>
            <person name="Good R."/>
            <person name="Gotea V."/>
            <person name="Gravely B."/>
            <person name="Greenberg A.J."/>
            <person name="Griffiths-Jones S."/>
            <person name="Gross S."/>
            <person name="Guigo R."/>
            <person name="Gustafson E.A."/>
            <person name="Haerty W."/>
            <person name="Hahn M.W."/>
            <person name="Halligan D.L."/>
            <person name="Halpern A.L."/>
            <person name="Halter G.M."/>
            <person name="Han M.V."/>
            <person name="Heger A."/>
            <person name="Hillier L."/>
            <person name="Hinrichs A.S."/>
            <person name="Holmes I."/>
            <person name="Hoskins R.A."/>
            <person name="Hubisz M.J."/>
            <person name="Hultmark D."/>
            <person name="Huntley M.A."/>
            <person name="Jaffe D.B."/>
            <person name="Jagadeeshan S."/>
            <person name="Jeck W.R."/>
            <person name="Johnson J."/>
            <person name="Jones C.D."/>
            <person name="Jordan W.C."/>
            <person name="Karpen G.H."/>
            <person name="Kataoka E."/>
            <person name="Keightley P.D."/>
            <person name="Kheradpour P."/>
            <person name="Kirkness E.F."/>
            <person name="Koerich L.B."/>
            <person name="Kristiansen K."/>
            <person name="Kudrna D."/>
            <person name="Kulathinal R.J."/>
            <person name="Kumar S."/>
            <person name="Kwok R."/>
            <person name="Lander E."/>
            <person name="Langley C.H."/>
            <person name="Lapoint R."/>
            <person name="Lazzaro B.P."/>
            <person name="Lee S.J."/>
            <person name="Levesque L."/>
            <person name="Li R."/>
            <person name="Lin C.F."/>
            <person name="Lin M.F."/>
            <person name="Lindblad-Toh K."/>
            <person name="Llopart A."/>
            <person name="Long M."/>
            <person name="Low L."/>
            <person name="Lozovsky E."/>
            <person name="Lu J."/>
            <person name="Luo M."/>
            <person name="Machado C.A."/>
            <person name="Makalowski W."/>
            <person name="Marzo M."/>
            <person name="Matsuda M."/>
            <person name="Matzkin L."/>
            <person name="McAllister B."/>
            <person name="McBride C.S."/>
            <person name="McKernan B."/>
            <person name="McKernan K."/>
            <person name="Mendez-Lago M."/>
            <person name="Minx P."/>
            <person name="Mollenhauer M.U."/>
            <person name="Montooth K."/>
            <person name="Mount S.M."/>
            <person name="Mu X."/>
            <person name="Myers E."/>
            <person name="Negre B."/>
            <person name="Newfeld S."/>
            <person name="Nielsen R."/>
            <person name="Noor M.A."/>
            <person name="O'Grady P."/>
            <person name="Pachter L."/>
            <person name="Papaceit M."/>
            <person name="Parisi M.J."/>
            <person name="Parisi M."/>
            <person name="Parts L."/>
            <person name="Pedersen J.S."/>
            <person name="Pesole G."/>
            <person name="Phillippy A.M."/>
            <person name="Ponting C.P."/>
            <person name="Pop M."/>
            <person name="Porcelli D."/>
            <person name="Powell J.R."/>
            <person name="Prohaska S."/>
            <person name="Pruitt K."/>
            <person name="Puig M."/>
            <person name="Quesneville H."/>
            <person name="Ram K.R."/>
            <person name="Rand D."/>
            <person name="Rasmussen M.D."/>
            <person name="Reed L.K."/>
            <person name="Reenan R."/>
            <person name="Reily A."/>
            <person name="Remington K.A."/>
            <person name="Rieger T.T."/>
            <person name="Ritchie M.G."/>
            <person name="Robin C."/>
            <person name="Rogers Y.H."/>
            <person name="Rohde C."/>
            <person name="Rozas J."/>
            <person name="Rubenfield M.J."/>
            <person name="Ruiz A."/>
            <person name="Russo S."/>
            <person name="Salzberg S.L."/>
            <person name="Sanchez-Gracia A."/>
            <person name="Saranga D.J."/>
            <person name="Sato H."/>
            <person name="Schaeffer S.W."/>
            <person name="Schatz M.C."/>
            <person name="Schlenke T."/>
            <person name="Schwartz R."/>
            <person name="Segarra C."/>
            <person name="Singh R.S."/>
            <person name="Sirot L."/>
            <person name="Sirota M."/>
            <person name="Sisneros N.B."/>
            <person name="Smith C.D."/>
            <person name="Smith T.F."/>
            <person name="Spieth J."/>
            <person name="Stage D.E."/>
            <person name="Stark A."/>
            <person name="Stephan W."/>
            <person name="Strausberg R.L."/>
            <person name="Strempel S."/>
            <person name="Sturgill D."/>
            <person name="Sutton G."/>
            <person name="Sutton G.G."/>
            <person name="Tao W."/>
            <person name="Teichmann S."/>
            <person name="Tobari Y.N."/>
            <person name="Tomimura Y."/>
            <person name="Tsolas J.M."/>
            <person name="Valente V.L."/>
            <person name="Venter E."/>
            <person name="Venter J.C."/>
            <person name="Vicario S."/>
            <person name="Vieira F.G."/>
            <person name="Vilella A.J."/>
            <person name="Villasante A."/>
            <person name="Walenz B."/>
            <person name="Wang J."/>
            <person name="Wasserman M."/>
            <person name="Watts T."/>
            <person name="Wilson D."/>
            <person name="Wilson R.K."/>
            <person name="Wing R.A."/>
            <person name="Wolfner M.F."/>
            <person name="Wong A."/>
            <person name="Wong G.K."/>
            <person name="Wu C.I."/>
            <person name="Wu G."/>
            <person name="Yamamoto D."/>
            <person name="Yang H.P."/>
            <person name="Yang S.P."/>
            <person name="Yorke J.A."/>
            <person name="Yoshida K."/>
            <person name="Zdobnov E."/>
            <person name="Zhang P."/>
            <person name="Zhang Y."/>
            <person name="Zimin A.V."/>
            <person name="Baldwin J."/>
            <person name="Abdouelleil A."/>
            <person name="Abdulkadir J."/>
            <person name="Abebe A."/>
            <person name="Abera B."/>
            <person name="Abreu J."/>
            <person name="Acer S.C."/>
            <person name="Aftuck L."/>
            <person name="Alexander A."/>
            <person name="An P."/>
            <person name="Anderson E."/>
            <person name="Anderson S."/>
            <person name="Arachi H."/>
            <person name="Azer M."/>
            <person name="Bachantsang P."/>
            <person name="Barry A."/>
            <person name="Bayul T."/>
            <person name="Berlin A."/>
            <person name="Bessette D."/>
            <person name="Bloom T."/>
            <person name="Blye J."/>
            <person name="Boguslavskiy L."/>
            <person name="Bonnet C."/>
            <person name="Boukhgalter B."/>
            <person name="Bourzgui I."/>
            <person name="Brown A."/>
            <person name="Cahill P."/>
            <person name="Channer S."/>
            <person name="Cheshatsang Y."/>
            <person name="Chuda L."/>
            <person name="Citroen M."/>
            <person name="Collymore A."/>
            <person name="Cooke P."/>
            <person name="Costello M."/>
            <person name="D'Aco K."/>
            <person name="Daza R."/>
            <person name="De Haan G."/>
            <person name="DeGray S."/>
            <person name="DeMaso C."/>
            <person name="Dhargay N."/>
            <person name="Dooley K."/>
            <person name="Dooley E."/>
            <person name="Doricent M."/>
            <person name="Dorje P."/>
            <person name="Dorjee K."/>
            <person name="Dupes A."/>
            <person name="Elong R."/>
            <person name="Falk J."/>
            <person name="Farina A."/>
            <person name="Faro S."/>
            <person name="Ferguson D."/>
            <person name="Fisher S."/>
            <person name="Foley C.D."/>
            <person name="Franke A."/>
            <person name="Friedrich D."/>
            <person name="Gadbois L."/>
            <person name="Gearin G."/>
            <person name="Gearin C.R."/>
            <person name="Giannoukos G."/>
            <person name="Goode T."/>
            <person name="Graham J."/>
            <person name="Grandbois E."/>
            <person name="Grewal S."/>
            <person name="Gyaltsen K."/>
            <person name="Hafez N."/>
            <person name="Hagos B."/>
            <person name="Hall J."/>
            <person name="Henson C."/>
            <person name="Hollinger A."/>
            <person name="Honan T."/>
            <person name="Huard M.D."/>
            <person name="Hughes L."/>
            <person name="Hurhula B."/>
            <person name="Husby M.E."/>
            <person name="Kamat A."/>
            <person name="Kanga B."/>
            <person name="Kashin S."/>
            <person name="Khazanovich D."/>
            <person name="Kisner P."/>
            <person name="Lance K."/>
            <person name="Lara M."/>
            <person name="Lee W."/>
            <person name="Lennon N."/>
            <person name="Letendre F."/>
            <person name="LeVine R."/>
            <person name="Lipovsky A."/>
            <person name="Liu X."/>
            <person name="Liu J."/>
            <person name="Liu S."/>
            <person name="Lokyitsang T."/>
            <person name="Lokyitsang Y."/>
            <person name="Lubonja R."/>
            <person name="Lui A."/>
            <person name="MacDonald P."/>
            <person name="Magnisalis V."/>
            <person name="Maru K."/>
            <person name="Matthews C."/>
            <person name="McCusker W."/>
            <person name="McDonough S."/>
            <person name="Mehta T."/>
            <person name="Meldrim J."/>
            <person name="Meneus L."/>
            <person name="Mihai O."/>
            <person name="Mihalev A."/>
            <person name="Mihova T."/>
            <person name="Mittelman R."/>
            <person name="Mlenga V."/>
            <person name="Montmayeur A."/>
            <person name="Mulrain L."/>
            <person name="Navidi A."/>
            <person name="Naylor J."/>
            <person name="Negash T."/>
            <person name="Nguyen T."/>
            <person name="Nguyen N."/>
            <person name="Nicol R."/>
            <person name="Norbu C."/>
            <person name="Norbu N."/>
            <person name="Novod N."/>
            <person name="O'Neill B."/>
            <person name="Osman S."/>
            <person name="Markiewicz E."/>
            <person name="Oyono O.L."/>
            <person name="Patti C."/>
            <person name="Phunkhang P."/>
            <person name="Pierre F."/>
            <person name="Priest M."/>
            <person name="Raghuraman S."/>
            <person name="Rege F."/>
            <person name="Reyes R."/>
            <person name="Rise C."/>
            <person name="Rogov P."/>
            <person name="Ross K."/>
            <person name="Ryan E."/>
            <person name="Settipalli S."/>
            <person name="Shea T."/>
            <person name="Sherpa N."/>
            <person name="Shi L."/>
            <person name="Shih D."/>
            <person name="Sparrow T."/>
            <person name="Spaulding J."/>
            <person name="Stalker J."/>
            <person name="Stange-Thomann N."/>
            <person name="Stavropoulos S."/>
            <person name="Stone C."/>
            <person name="Strader C."/>
            <person name="Tesfaye S."/>
            <person name="Thomson T."/>
            <person name="Thoulutsang Y."/>
            <person name="Thoulutsang D."/>
            <person name="Topham K."/>
            <person name="Topping I."/>
            <person name="Tsamla T."/>
            <person name="Vassiliev H."/>
            <person name="Vo A."/>
            <person name="Wangchuk T."/>
            <person name="Wangdi T."/>
            <person name="Weiand M."/>
            <person name="Wilkinson J."/>
            <person name="Wilson A."/>
            <person name="Yadav S."/>
            <person name="Young G."/>
            <person name="Yu Q."/>
            <person name="Zembek L."/>
            <person name="Zhong D."/>
            <person name="Zimmer A."/>
            <person name="Zwirko Z."/>
            <person name="Jaffe D.B."/>
            <person name="Alvarez P."/>
            <person name="Brockman W."/>
            <person name="Butler J."/>
            <person name="Chin C."/>
            <person name="Gnerre S."/>
            <person name="Grabherr M."/>
            <person name="Kleber M."/>
            <person name="Mauceli E."/>
            <person name="MacCallum I."/>
        </authorList>
    </citation>
    <scope>NUCLEOTIDE SEQUENCE [LARGE SCALE GENOMIC DNA]</scope>
    <source>
        <strain evidence="19">Tucson 15010-1051.87</strain>
    </source>
</reference>
<evidence type="ECO:0000256" key="16">
    <source>
        <dbReference type="ARBA" id="ARBA00048890"/>
    </source>
</evidence>
<dbReference type="AlphaFoldDB" id="B4M990"/>